<name>A4S2A9_OSTLU</name>
<dbReference type="OrthoDB" id="276296at2759"/>
<dbReference type="RefSeq" id="XP_001419498.1">
    <property type="nucleotide sequence ID" value="XM_001419461.1"/>
</dbReference>
<evidence type="ECO:0008006" key="12">
    <source>
        <dbReference type="Google" id="ProtNLM"/>
    </source>
</evidence>
<dbReference type="PROSITE" id="PS51808">
    <property type="entry name" value="CHCH"/>
    <property type="match status" value="1"/>
</dbReference>
<dbReference type="HOGENOM" id="CLU_156825_0_0_1"/>
<keyword evidence="5" id="KW-0679">Respiratory chain</keyword>
<dbReference type="OMA" id="REVETNC"/>
<accession>A4S2A9</accession>
<keyword evidence="8" id="KW-0496">Mitochondrion</keyword>
<evidence type="ECO:0000256" key="8">
    <source>
        <dbReference type="ARBA" id="ARBA00023128"/>
    </source>
</evidence>
<gene>
    <name evidence="10" type="ORF">OSTLU_34652</name>
</gene>
<evidence type="ECO:0000256" key="4">
    <source>
        <dbReference type="ARBA" id="ARBA00022448"/>
    </source>
</evidence>
<evidence type="ECO:0000313" key="11">
    <source>
        <dbReference type="Proteomes" id="UP000001568"/>
    </source>
</evidence>
<keyword evidence="9" id="KW-1015">Disulfide bond</keyword>
<evidence type="ECO:0000256" key="5">
    <source>
        <dbReference type="ARBA" id="ARBA00022660"/>
    </source>
</evidence>
<evidence type="ECO:0000256" key="2">
    <source>
        <dbReference type="ARBA" id="ARBA00004173"/>
    </source>
</evidence>
<dbReference type="EMBL" id="CP000589">
    <property type="protein sequence ID" value="ABO97791.1"/>
    <property type="molecule type" value="Genomic_DNA"/>
</dbReference>
<dbReference type="PANTHER" id="PTHR13344:SF0">
    <property type="entry name" value="NADH DEHYDROGENASE [UBIQUINONE] 1 ALPHA SUBCOMPLEX SUBUNIT 8"/>
    <property type="match status" value="1"/>
</dbReference>
<keyword evidence="7" id="KW-0249">Electron transport</keyword>
<evidence type="ECO:0000256" key="6">
    <source>
        <dbReference type="ARBA" id="ARBA00022737"/>
    </source>
</evidence>
<evidence type="ECO:0000256" key="1">
    <source>
        <dbReference type="ARBA" id="ARBA00003195"/>
    </source>
</evidence>
<dbReference type="GeneID" id="5003592"/>
<dbReference type="GO" id="GO:0006120">
    <property type="term" value="P:mitochondrial electron transport, NADH to ubiquinone"/>
    <property type="evidence" value="ECO:0007669"/>
    <property type="project" value="InterPro"/>
</dbReference>
<dbReference type="eggNOG" id="KOG3458">
    <property type="taxonomic scope" value="Eukaryota"/>
</dbReference>
<dbReference type="STRING" id="436017.A4S2A9"/>
<proteinExistence type="inferred from homology"/>
<keyword evidence="11" id="KW-1185">Reference proteome</keyword>
<protein>
    <recommendedName>
        <fullName evidence="12">CHCH domain-containing protein</fullName>
    </recommendedName>
</protein>
<keyword evidence="4" id="KW-0813">Transport</keyword>
<dbReference type="InterPro" id="IPR016680">
    <property type="entry name" value="NDUFA8"/>
</dbReference>
<dbReference type="KEGG" id="olu:OSTLU_34652"/>
<reference evidence="10 11" key="1">
    <citation type="journal article" date="2007" name="Proc. Natl. Acad. Sci. U.S.A.">
        <title>The tiny eukaryote Ostreococcus provides genomic insights into the paradox of plankton speciation.</title>
        <authorList>
            <person name="Palenik B."/>
            <person name="Grimwood J."/>
            <person name="Aerts A."/>
            <person name="Rouze P."/>
            <person name="Salamov A."/>
            <person name="Putnam N."/>
            <person name="Dupont C."/>
            <person name="Jorgensen R."/>
            <person name="Derelle E."/>
            <person name="Rombauts S."/>
            <person name="Zhou K."/>
            <person name="Otillar R."/>
            <person name="Merchant S.S."/>
            <person name="Podell S."/>
            <person name="Gaasterland T."/>
            <person name="Napoli C."/>
            <person name="Gendler K."/>
            <person name="Manuell A."/>
            <person name="Tai V."/>
            <person name="Vallon O."/>
            <person name="Piganeau G."/>
            <person name="Jancek S."/>
            <person name="Heijde M."/>
            <person name="Jabbari K."/>
            <person name="Bowler C."/>
            <person name="Lohr M."/>
            <person name="Robbens S."/>
            <person name="Werner G."/>
            <person name="Dubchak I."/>
            <person name="Pazour G.J."/>
            <person name="Ren Q."/>
            <person name="Paulsen I."/>
            <person name="Delwiche C."/>
            <person name="Schmutz J."/>
            <person name="Rokhsar D."/>
            <person name="Van de Peer Y."/>
            <person name="Moreau H."/>
            <person name="Grigoriev I.V."/>
        </authorList>
    </citation>
    <scope>NUCLEOTIDE SEQUENCE [LARGE SCALE GENOMIC DNA]</scope>
    <source>
        <strain evidence="10 11">CCE9901</strain>
    </source>
</reference>
<evidence type="ECO:0000256" key="7">
    <source>
        <dbReference type="ARBA" id="ARBA00022982"/>
    </source>
</evidence>
<keyword evidence="6" id="KW-0677">Repeat</keyword>
<dbReference type="AlphaFoldDB" id="A4S2A9"/>
<comment type="function">
    <text evidence="1">Accessory subunit of the mitochondrial membrane respiratory chain NADH dehydrogenase (Complex I), that is believed not to be involved in catalysis. Complex I functions in the transfer of electrons from NADH to the respiratory chain. The immediate electron acceptor for the enzyme is believed to be ubiquinone.</text>
</comment>
<comment type="similarity">
    <text evidence="3">Belongs to the complex I NDUFA8 subunit family.</text>
</comment>
<dbReference type="PANTHER" id="PTHR13344">
    <property type="entry name" value="NADH-UBIQUINONE OXIDOREDUCTASE"/>
    <property type="match status" value="1"/>
</dbReference>
<evidence type="ECO:0000256" key="3">
    <source>
        <dbReference type="ARBA" id="ARBA00010705"/>
    </source>
</evidence>
<dbReference type="GO" id="GO:0005739">
    <property type="term" value="C:mitochondrion"/>
    <property type="evidence" value="ECO:0007669"/>
    <property type="project" value="UniProtKB-SubCell"/>
</dbReference>
<evidence type="ECO:0000256" key="9">
    <source>
        <dbReference type="ARBA" id="ARBA00023157"/>
    </source>
</evidence>
<dbReference type="Proteomes" id="UP000001568">
    <property type="component" value="Chromosome 9"/>
</dbReference>
<organism evidence="10 11">
    <name type="scientific">Ostreococcus lucimarinus (strain CCE9901)</name>
    <dbReference type="NCBI Taxonomy" id="436017"/>
    <lineage>
        <taxon>Eukaryota</taxon>
        <taxon>Viridiplantae</taxon>
        <taxon>Chlorophyta</taxon>
        <taxon>Mamiellophyceae</taxon>
        <taxon>Mamiellales</taxon>
        <taxon>Bathycoccaceae</taxon>
        <taxon>Ostreococcus</taxon>
    </lineage>
</organism>
<comment type="subcellular location">
    <subcellularLocation>
        <location evidence="2">Mitochondrion</location>
    </subcellularLocation>
</comment>
<dbReference type="Gramene" id="ABO97791">
    <property type="protein sequence ID" value="ABO97791"/>
    <property type="gene ID" value="OSTLU_34652"/>
</dbReference>
<sequence>MSDEEARASAVPASAMLFAVHKHLQTRCAEKTSAFLKCKKGDQDPEKCLRQGAAMTGCLVEVLRDLKATCGDELNAYAECLDYRSNNFEKCRREQEAFETKCSLGK</sequence>
<evidence type="ECO:0000313" key="10">
    <source>
        <dbReference type="EMBL" id="ABO97791.1"/>
    </source>
</evidence>